<feature type="domain" description="F-box" evidence="1">
    <location>
        <begin position="19"/>
        <end position="68"/>
    </location>
</feature>
<dbReference type="SUPFAM" id="SSF81383">
    <property type="entry name" value="F-box domain"/>
    <property type="match status" value="1"/>
</dbReference>
<sequence length="381" mass="44946">MDPYLYNEELQKDLAGRNPVHIFELPYLLLDDIFSHLGFIERTINRRVCRTWREGYLDEGPSTLFINRIHLIKRGIDKRHYVFLPLLVRQALSRAKILIVDFEGRSEKEVPLKATEDSFWNLSKHGHIRQAISDQTTIRQVMVLNANQLQIKHSRISFWLEELGYGTAPQSNNMIYSLINCNYVFDMSEGYDVPAFFKSLYPPSFRWLRVRLPRLDYNSDETYSREIPHILDLVAYQKLWPYPIEQIYWLQKCLGIWDDGQRPDIGAKMMQDRIKNGLESYEPAPPYRPIFIHIFVVLASYLERYRQTCTDNAFTPPPYDIPLCKVHYTSPVCHCLADCSPYYAAFQEDDGPELQRLICESLELRHGWGRFRALSLPDRLW</sequence>
<dbReference type="Pfam" id="PF00646">
    <property type="entry name" value="F-box"/>
    <property type="match status" value="1"/>
</dbReference>
<organism evidence="2 3">
    <name type="scientific">Ramazzottius varieornatus</name>
    <name type="common">Water bear</name>
    <name type="synonym">Tardigrade</name>
    <dbReference type="NCBI Taxonomy" id="947166"/>
    <lineage>
        <taxon>Eukaryota</taxon>
        <taxon>Metazoa</taxon>
        <taxon>Ecdysozoa</taxon>
        <taxon>Tardigrada</taxon>
        <taxon>Eutardigrada</taxon>
        <taxon>Parachela</taxon>
        <taxon>Hypsibioidea</taxon>
        <taxon>Ramazzottiidae</taxon>
        <taxon>Ramazzottius</taxon>
    </lineage>
</organism>
<comment type="caution">
    <text evidence="2">The sequence shown here is derived from an EMBL/GenBank/DDBJ whole genome shotgun (WGS) entry which is preliminary data.</text>
</comment>
<evidence type="ECO:0000259" key="1">
    <source>
        <dbReference type="PROSITE" id="PS50181"/>
    </source>
</evidence>
<keyword evidence="3" id="KW-1185">Reference proteome</keyword>
<gene>
    <name evidence="2" type="primary">RvY_14122-1</name>
    <name evidence="2" type="synonym">RvY_14122.1</name>
    <name evidence="2" type="ORF">RvY_14122</name>
</gene>
<name>A0A1D1VQ79_RAMVA</name>
<dbReference type="Proteomes" id="UP000186922">
    <property type="component" value="Unassembled WGS sequence"/>
</dbReference>
<proteinExistence type="predicted"/>
<dbReference type="InterPro" id="IPR001810">
    <property type="entry name" value="F-box_dom"/>
</dbReference>
<evidence type="ECO:0000313" key="2">
    <source>
        <dbReference type="EMBL" id="GAV03737.1"/>
    </source>
</evidence>
<protein>
    <recommendedName>
        <fullName evidence="1">F-box domain-containing protein</fullName>
    </recommendedName>
</protein>
<dbReference type="InterPro" id="IPR036047">
    <property type="entry name" value="F-box-like_dom_sf"/>
</dbReference>
<dbReference type="EMBL" id="BDGG01000010">
    <property type="protein sequence ID" value="GAV03737.1"/>
    <property type="molecule type" value="Genomic_DNA"/>
</dbReference>
<evidence type="ECO:0000313" key="3">
    <source>
        <dbReference type="Proteomes" id="UP000186922"/>
    </source>
</evidence>
<reference evidence="2 3" key="1">
    <citation type="journal article" date="2016" name="Nat. Commun.">
        <title>Extremotolerant tardigrade genome and improved radiotolerance of human cultured cells by tardigrade-unique protein.</title>
        <authorList>
            <person name="Hashimoto T."/>
            <person name="Horikawa D.D."/>
            <person name="Saito Y."/>
            <person name="Kuwahara H."/>
            <person name="Kozuka-Hata H."/>
            <person name="Shin-I T."/>
            <person name="Minakuchi Y."/>
            <person name="Ohishi K."/>
            <person name="Motoyama A."/>
            <person name="Aizu T."/>
            <person name="Enomoto A."/>
            <person name="Kondo K."/>
            <person name="Tanaka S."/>
            <person name="Hara Y."/>
            <person name="Koshikawa S."/>
            <person name="Sagara H."/>
            <person name="Miura T."/>
            <person name="Yokobori S."/>
            <person name="Miyagawa K."/>
            <person name="Suzuki Y."/>
            <person name="Kubo T."/>
            <person name="Oyama M."/>
            <person name="Kohara Y."/>
            <person name="Fujiyama A."/>
            <person name="Arakawa K."/>
            <person name="Katayama T."/>
            <person name="Toyoda A."/>
            <person name="Kunieda T."/>
        </authorList>
    </citation>
    <scope>NUCLEOTIDE SEQUENCE [LARGE SCALE GENOMIC DNA]</scope>
    <source>
        <strain evidence="2 3">YOKOZUNA-1</strain>
    </source>
</reference>
<dbReference type="AlphaFoldDB" id="A0A1D1VQ79"/>
<dbReference type="PROSITE" id="PS50181">
    <property type="entry name" value="FBOX"/>
    <property type="match status" value="1"/>
</dbReference>
<accession>A0A1D1VQ79</accession>